<evidence type="ECO:0000256" key="17">
    <source>
        <dbReference type="ARBA" id="ARBA00034059"/>
    </source>
</evidence>
<dbReference type="Pfam" id="PF05199">
    <property type="entry name" value="GMC_oxred_C"/>
    <property type="match status" value="1"/>
</dbReference>
<evidence type="ECO:0000256" key="5">
    <source>
        <dbReference type="ARBA" id="ARBA00013177"/>
    </source>
</evidence>
<dbReference type="PANTHER" id="PTHR11552">
    <property type="entry name" value="GLUCOSE-METHANOL-CHOLINE GMC OXIDOREDUCTASE"/>
    <property type="match status" value="1"/>
</dbReference>
<dbReference type="OMA" id="GNTKGTW"/>
<dbReference type="Pfam" id="PF13450">
    <property type="entry name" value="NAD_binding_8"/>
    <property type="match status" value="1"/>
</dbReference>
<dbReference type="SUPFAM" id="SSF51905">
    <property type="entry name" value="FAD/NAD(P)-binding domain"/>
    <property type="match status" value="1"/>
</dbReference>
<keyword evidence="7 20" id="KW-0285">Flavoprotein</keyword>
<name>A0A0D2L5K2_HYPSF</name>
<dbReference type="Proteomes" id="UP000054270">
    <property type="component" value="Unassembled WGS sequence"/>
</dbReference>
<dbReference type="OrthoDB" id="269227at2759"/>
<evidence type="ECO:0000256" key="3">
    <source>
        <dbReference type="ARBA" id="ARBA00010790"/>
    </source>
</evidence>
<protein>
    <recommendedName>
        <fullName evidence="5">pyranose dehydrogenase (acceptor)</fullName>
        <ecNumber evidence="5">1.1.99.29</ecNumber>
    </recommendedName>
</protein>
<evidence type="ECO:0000256" key="18">
    <source>
        <dbReference type="PIRSR" id="PIRSR000137-1"/>
    </source>
</evidence>
<dbReference type="GO" id="GO:0050660">
    <property type="term" value="F:flavin adenine dinucleotide binding"/>
    <property type="evidence" value="ECO:0007669"/>
    <property type="project" value="InterPro"/>
</dbReference>
<dbReference type="STRING" id="945553.A0A0D2L5K2"/>
<comment type="catalytic activity">
    <reaction evidence="16">
        <text>a pyranoside + acceptor = a pyranosid-3-ulose + reduced acceptor.</text>
        <dbReference type="EC" id="1.1.99.29"/>
    </reaction>
</comment>
<keyword evidence="11" id="KW-0325">Glycoprotein</keyword>
<feature type="domain" description="Glucose-methanol-choline oxidoreductase N-terminal" evidence="21">
    <location>
        <begin position="90"/>
        <end position="113"/>
    </location>
</feature>
<dbReference type="EC" id="1.1.99.29" evidence="5"/>
<evidence type="ECO:0000256" key="1">
    <source>
        <dbReference type="ARBA" id="ARBA00001974"/>
    </source>
</evidence>
<dbReference type="PANTHER" id="PTHR11552:SF201">
    <property type="entry name" value="GLUCOSE-METHANOL-CHOLINE OXIDOREDUCTASE N-TERMINAL DOMAIN-CONTAINING PROTEIN"/>
    <property type="match status" value="1"/>
</dbReference>
<evidence type="ECO:0000256" key="9">
    <source>
        <dbReference type="ARBA" id="ARBA00022827"/>
    </source>
</evidence>
<evidence type="ECO:0000313" key="24">
    <source>
        <dbReference type="Proteomes" id="UP000054270"/>
    </source>
</evidence>
<dbReference type="Gene3D" id="3.30.560.10">
    <property type="entry name" value="Glucose Oxidase, domain 3"/>
    <property type="match status" value="1"/>
</dbReference>
<evidence type="ECO:0000259" key="21">
    <source>
        <dbReference type="PROSITE" id="PS00623"/>
    </source>
</evidence>
<comment type="catalytic activity">
    <reaction evidence="14">
        <text>pyranose + acceptor = pyranos-2,3-diulose + reduced acceptor.</text>
        <dbReference type="EC" id="1.1.99.29"/>
    </reaction>
</comment>
<keyword evidence="8" id="KW-0732">Signal</keyword>
<evidence type="ECO:0000256" key="12">
    <source>
        <dbReference type="ARBA" id="ARBA00024699"/>
    </source>
</evidence>
<evidence type="ECO:0000256" key="15">
    <source>
        <dbReference type="ARBA" id="ARBA00034029"/>
    </source>
</evidence>
<dbReference type="PIRSF" id="PIRSF000137">
    <property type="entry name" value="Alcohol_oxidase"/>
    <property type="match status" value="1"/>
</dbReference>
<dbReference type="InterPro" id="IPR000172">
    <property type="entry name" value="GMC_OxRdtase_N"/>
</dbReference>
<organism evidence="23 24">
    <name type="scientific">Hypholoma sublateritium (strain FD-334 SS-4)</name>
    <dbReference type="NCBI Taxonomy" id="945553"/>
    <lineage>
        <taxon>Eukaryota</taxon>
        <taxon>Fungi</taxon>
        <taxon>Dikarya</taxon>
        <taxon>Basidiomycota</taxon>
        <taxon>Agaricomycotina</taxon>
        <taxon>Agaricomycetes</taxon>
        <taxon>Agaricomycetidae</taxon>
        <taxon>Agaricales</taxon>
        <taxon>Agaricineae</taxon>
        <taxon>Strophariaceae</taxon>
        <taxon>Hypholoma</taxon>
    </lineage>
</organism>
<reference evidence="24" key="1">
    <citation type="submission" date="2014-04" db="EMBL/GenBank/DDBJ databases">
        <title>Evolutionary Origins and Diversification of the Mycorrhizal Mutualists.</title>
        <authorList>
            <consortium name="DOE Joint Genome Institute"/>
            <consortium name="Mycorrhizal Genomics Consortium"/>
            <person name="Kohler A."/>
            <person name="Kuo A."/>
            <person name="Nagy L.G."/>
            <person name="Floudas D."/>
            <person name="Copeland A."/>
            <person name="Barry K.W."/>
            <person name="Cichocki N."/>
            <person name="Veneault-Fourrey C."/>
            <person name="LaButti K."/>
            <person name="Lindquist E.A."/>
            <person name="Lipzen A."/>
            <person name="Lundell T."/>
            <person name="Morin E."/>
            <person name="Murat C."/>
            <person name="Riley R."/>
            <person name="Ohm R."/>
            <person name="Sun H."/>
            <person name="Tunlid A."/>
            <person name="Henrissat B."/>
            <person name="Grigoriev I.V."/>
            <person name="Hibbett D.S."/>
            <person name="Martin F."/>
        </authorList>
    </citation>
    <scope>NUCLEOTIDE SEQUENCE [LARGE SCALE GENOMIC DNA]</scope>
    <source>
        <strain evidence="24">FD-334 SS-4</strain>
    </source>
</reference>
<dbReference type="PROSITE" id="PS00623">
    <property type="entry name" value="GMC_OXRED_1"/>
    <property type="match status" value="1"/>
</dbReference>
<feature type="active site" description="Proton donor" evidence="18">
    <location>
        <position position="554"/>
    </location>
</feature>
<feature type="binding site" evidence="19">
    <location>
        <position position="255"/>
    </location>
    <ligand>
        <name>FAD</name>
        <dbReference type="ChEBI" id="CHEBI:57692"/>
    </ligand>
</feature>
<comment type="function">
    <text evidence="12">Catalyzes the single-oxidation or sequential double oxidation reaction of carbohydrates primarily at carbon-2 and/or carbon-3 with the concomitant reduction of the flavin. The enzyme exhibits a broad sugar substrate specificity, oxidizing different aldopyranoses to the corresponding C-1, C-2, C-3 or C-1,2, C-2,3 and C-3,4 (di)dehydro sugars with substrate-specific regioselectivity. Accepts only a narrow range of electron acceptors such as substituted benzoquinones and complexed metal ions and reacts extremely slowly with O(2) as acceptor. May play a role in the natural recycling of plant matter by oxidizing all major monosaccharides in lignocellulose and by reducing quinone compounds or reactive radical species generated during lignin depolymerization.</text>
</comment>
<comment type="subcellular location">
    <subcellularLocation>
        <location evidence="2">Secreted</location>
    </subcellularLocation>
</comment>
<evidence type="ECO:0000256" key="13">
    <source>
        <dbReference type="ARBA" id="ARBA00033986"/>
    </source>
</evidence>
<evidence type="ECO:0000256" key="6">
    <source>
        <dbReference type="ARBA" id="ARBA00022525"/>
    </source>
</evidence>
<evidence type="ECO:0000256" key="14">
    <source>
        <dbReference type="ARBA" id="ARBA00034010"/>
    </source>
</evidence>
<feature type="domain" description="Glucose-methanol-choline oxidoreductase N-terminal" evidence="22">
    <location>
        <begin position="295"/>
        <end position="309"/>
    </location>
</feature>
<feature type="binding site" evidence="19">
    <location>
        <begin position="22"/>
        <end position="23"/>
    </location>
    <ligand>
        <name>FAD</name>
        <dbReference type="ChEBI" id="CHEBI:57692"/>
    </ligand>
</feature>
<evidence type="ECO:0000256" key="2">
    <source>
        <dbReference type="ARBA" id="ARBA00004613"/>
    </source>
</evidence>
<keyword evidence="9 19" id="KW-0274">FAD</keyword>
<comment type="catalytic activity">
    <reaction evidence="17">
        <text>a pyranoside + acceptor = a pyranosid-3,4-diulose + reduced acceptor.</text>
        <dbReference type="EC" id="1.1.99.29"/>
    </reaction>
</comment>
<dbReference type="InterPro" id="IPR012132">
    <property type="entry name" value="GMC_OxRdtase"/>
</dbReference>
<evidence type="ECO:0000259" key="22">
    <source>
        <dbReference type="PROSITE" id="PS00624"/>
    </source>
</evidence>
<comment type="catalytic activity">
    <reaction evidence="13">
        <text>pyranose + acceptor = pyranos-2-ulose + reduced acceptor.</text>
        <dbReference type="EC" id="1.1.99.29"/>
    </reaction>
</comment>
<evidence type="ECO:0000256" key="8">
    <source>
        <dbReference type="ARBA" id="ARBA00022729"/>
    </source>
</evidence>
<dbReference type="InterPro" id="IPR036188">
    <property type="entry name" value="FAD/NAD-bd_sf"/>
</dbReference>
<evidence type="ECO:0000256" key="10">
    <source>
        <dbReference type="ARBA" id="ARBA00023002"/>
    </source>
</evidence>
<dbReference type="Gene3D" id="3.50.50.60">
    <property type="entry name" value="FAD/NAD(P)-binding domain"/>
    <property type="match status" value="1"/>
</dbReference>
<dbReference type="Pfam" id="PF00732">
    <property type="entry name" value="GMC_oxred_N"/>
    <property type="match status" value="1"/>
</dbReference>
<evidence type="ECO:0000256" key="7">
    <source>
        <dbReference type="ARBA" id="ARBA00022630"/>
    </source>
</evidence>
<feature type="active site" description="Proton acceptor" evidence="18">
    <location>
        <position position="597"/>
    </location>
</feature>
<dbReference type="AlphaFoldDB" id="A0A0D2L5K2"/>
<evidence type="ECO:0000256" key="16">
    <source>
        <dbReference type="ARBA" id="ARBA00034050"/>
    </source>
</evidence>
<evidence type="ECO:0000256" key="19">
    <source>
        <dbReference type="PIRSR" id="PIRSR000137-2"/>
    </source>
</evidence>
<keyword evidence="10" id="KW-0560">Oxidoreductase</keyword>
<comment type="subunit">
    <text evidence="4">Monomer.</text>
</comment>
<comment type="similarity">
    <text evidence="3 20">Belongs to the GMC oxidoreductase family.</text>
</comment>
<dbReference type="GO" id="GO:0033718">
    <property type="term" value="F:pyranose dehydrogenase (acceptor) activity"/>
    <property type="evidence" value="ECO:0007669"/>
    <property type="project" value="UniProtKB-EC"/>
</dbReference>
<evidence type="ECO:0000256" key="11">
    <source>
        <dbReference type="ARBA" id="ARBA00023180"/>
    </source>
</evidence>
<proteinExistence type="inferred from homology"/>
<dbReference type="PROSITE" id="PS00624">
    <property type="entry name" value="GMC_OXRED_2"/>
    <property type="match status" value="1"/>
</dbReference>
<dbReference type="EMBL" id="KN817552">
    <property type="protein sequence ID" value="KJA22152.1"/>
    <property type="molecule type" value="Genomic_DNA"/>
</dbReference>
<dbReference type="InterPro" id="IPR007867">
    <property type="entry name" value="GMC_OxRtase_C"/>
</dbReference>
<gene>
    <name evidence="23" type="ORF">HYPSUDRAFT_202405</name>
</gene>
<comment type="catalytic activity">
    <reaction evidence="15">
        <text>pyranose + acceptor = pyranos-3-ulose + reduced acceptor.</text>
        <dbReference type="EC" id="1.1.99.29"/>
    </reaction>
</comment>
<sequence length="617" mass="67305">MTTPIADVSGKKFDFVIIGGGTSGLALAARLSEDDVSVLVLEAGSANLGDPMLLTPALFGAHFKNPKYDWNFETAPQKSLGGRSVYFARGKTLGGSSAINFLQFHLPSKSDIEGNRFTLSEFAIIQTQLAAFEELGNPNWNWNVLKKYYDKFCGSIPPKETTGTTTYAAHQGNEDGPVKYSHPMVPSGFEEPYHEALKNIGIDRVQDPFCGDINGTWITPVSTNPETKSRTYAANAYYTPNQNRTNLAVLVDAQVIKINLTSELNEVVTATGVTFLHNGKTHEVSARKEVILSAGAIMSPQILEISGIGNKDILEKAGVEVIVNLPGVGENVQEHIYSGTTFEVKSEISDQFMTFDCLKDPVQRAKQTELLAQGKGALGMVPSCMTFIPIAKATPAAEEIYQRLKDTINSGTTSNRYSNGLQKQYKILLKKIEQGEFFCETVLAQGFSTGPCDFTGAREKYITMMSFLNHPFSRGTIHIQSADALKPPAIDPHYFEVEQDLRIFIELVKFNRRLVKDKSLATLITGEEINPGLEAGTDEAIGNYLKQRFSTTFHTVGSCSMLPLADGGVVNHKLTVYGTANLRVVDISIVPLIVGPHLQTTAYAIGEIAADIIKGKI</sequence>
<dbReference type="SUPFAM" id="SSF54373">
    <property type="entry name" value="FAD-linked reductases, C-terminal domain"/>
    <property type="match status" value="1"/>
</dbReference>
<dbReference type="GO" id="GO:0005576">
    <property type="term" value="C:extracellular region"/>
    <property type="evidence" value="ECO:0007669"/>
    <property type="project" value="UniProtKB-SubCell"/>
</dbReference>
<evidence type="ECO:0000313" key="23">
    <source>
        <dbReference type="EMBL" id="KJA22152.1"/>
    </source>
</evidence>
<comment type="cofactor">
    <cofactor evidence="1 19">
        <name>FAD</name>
        <dbReference type="ChEBI" id="CHEBI:57692"/>
    </cofactor>
</comment>
<evidence type="ECO:0000256" key="20">
    <source>
        <dbReference type="RuleBase" id="RU003968"/>
    </source>
</evidence>
<keyword evidence="24" id="KW-1185">Reference proteome</keyword>
<evidence type="ECO:0000256" key="4">
    <source>
        <dbReference type="ARBA" id="ARBA00011245"/>
    </source>
</evidence>
<accession>A0A0D2L5K2</accession>
<keyword evidence="6" id="KW-0964">Secreted</keyword>